<keyword evidence="1" id="KW-0472">Membrane</keyword>
<dbReference type="HOGENOM" id="CLU_2883351_0_0_11"/>
<dbReference type="Proteomes" id="UP000000235">
    <property type="component" value="Chromosome"/>
</dbReference>
<dbReference type="STRING" id="369723.Strop_4168"/>
<evidence type="ECO:0000313" key="2">
    <source>
        <dbReference type="EMBL" id="ABP56597.1"/>
    </source>
</evidence>
<evidence type="ECO:0000313" key="3">
    <source>
        <dbReference type="Proteomes" id="UP000000235"/>
    </source>
</evidence>
<dbReference type="KEGG" id="stp:Strop_4168"/>
<dbReference type="RefSeq" id="WP_012015362.1">
    <property type="nucleotide sequence ID" value="NC_009380.1"/>
</dbReference>
<reference evidence="3" key="1">
    <citation type="journal article" date="2007" name="Proc. Natl. Acad. Sci. U.S.A.">
        <title>Genome sequencing reveals complex secondary metabolome in the marine actinomycete Salinispora tropica.</title>
        <authorList>
            <person name="Udwary D.W."/>
            <person name="Zeigler L."/>
            <person name="Asolkar R.N."/>
            <person name="Singan V."/>
            <person name="Lapidus A."/>
            <person name="Fenical W."/>
            <person name="Jensen P.R."/>
            <person name="Moore B.S."/>
        </authorList>
    </citation>
    <scope>NUCLEOTIDE SEQUENCE [LARGE SCALE GENOMIC DNA]</scope>
    <source>
        <strain evidence="3">ATCC BAA-916 / DSM 44818 / CNB-440</strain>
    </source>
</reference>
<organism evidence="2 3">
    <name type="scientific">Salinispora tropica (strain ATCC BAA-916 / DSM 44818 / JCM 13857 / NBRC 105044 / CNB-440)</name>
    <dbReference type="NCBI Taxonomy" id="369723"/>
    <lineage>
        <taxon>Bacteria</taxon>
        <taxon>Bacillati</taxon>
        <taxon>Actinomycetota</taxon>
        <taxon>Actinomycetes</taxon>
        <taxon>Micromonosporales</taxon>
        <taxon>Micromonosporaceae</taxon>
        <taxon>Salinispora</taxon>
    </lineage>
</organism>
<keyword evidence="1" id="KW-0812">Transmembrane</keyword>
<gene>
    <name evidence="2" type="ordered locus">Strop_4168</name>
</gene>
<keyword evidence="1" id="KW-1133">Transmembrane helix</keyword>
<sequence length="63" mass="6611">MIPFIAIIELAGTLLPALSGGVVDAGRVWVIVVVALFVSFGAAFLSGLETYAHHRTERVEAAS</sequence>
<dbReference type="PATRIC" id="fig|369723.5.peg.4311"/>
<accession>A4XCE0</accession>
<name>A4XCE0_SALTO</name>
<dbReference type="AlphaFoldDB" id="A4XCE0"/>
<evidence type="ECO:0000256" key="1">
    <source>
        <dbReference type="SAM" id="Phobius"/>
    </source>
</evidence>
<dbReference type="EMBL" id="CP000667">
    <property type="protein sequence ID" value="ABP56597.1"/>
    <property type="molecule type" value="Genomic_DNA"/>
</dbReference>
<keyword evidence="3" id="KW-1185">Reference proteome</keyword>
<protein>
    <submittedName>
        <fullName evidence="2">Uncharacterized protein</fullName>
    </submittedName>
</protein>
<feature type="transmembrane region" description="Helical" evidence="1">
    <location>
        <begin position="29"/>
        <end position="48"/>
    </location>
</feature>
<proteinExistence type="predicted"/>